<protein>
    <submittedName>
        <fullName evidence="1">Uncharacterized protein</fullName>
    </submittedName>
</protein>
<evidence type="ECO:0000313" key="1">
    <source>
        <dbReference type="EnsemblMetazoa" id="ACOM041425-PA.1"/>
    </source>
</evidence>
<organism evidence="1">
    <name type="scientific">Anopheles coluzzii</name>
    <name type="common">African malaria mosquito</name>
    <dbReference type="NCBI Taxonomy" id="1518534"/>
    <lineage>
        <taxon>Eukaryota</taxon>
        <taxon>Metazoa</taxon>
        <taxon>Ecdysozoa</taxon>
        <taxon>Arthropoda</taxon>
        <taxon>Hexapoda</taxon>
        <taxon>Insecta</taxon>
        <taxon>Pterygota</taxon>
        <taxon>Neoptera</taxon>
        <taxon>Endopterygota</taxon>
        <taxon>Diptera</taxon>
        <taxon>Nematocera</taxon>
        <taxon>Culicoidea</taxon>
        <taxon>Culicidae</taxon>
        <taxon>Anophelinae</taxon>
        <taxon>Anopheles</taxon>
    </lineage>
</organism>
<dbReference type="AlphaFoldDB" id="A0A8W7Q2Y4"/>
<sequence>MLNATVKVRYHDRHVHEQRHRLLDVEQLQHPLARLVCRGTVAIGFDQCVQGIAHLQDHLVECLHLCEQIGRVAATVVAVTVDREHEPVELGSGGAGIFGTRTGRIGPAVGTGAAVVGGGVMLTISSNRRQVEGRSASSLLLQAEEEQPCLDSKLSAVHVSHANLHAVCDAVGKHFRWLVRCQQPVAEPIGNVVHEMLFADGIDITVATVRYVIRTLDLMLKLAVGALHLIPVIELIWSREEEKEKITIKAAASGGKNVFHRRCNALEESKRNGAIYLPPC</sequence>
<name>A0A8W7Q2Y4_ANOCL</name>
<accession>A0A8W7Q2Y4</accession>
<proteinExistence type="predicted"/>
<reference evidence="1" key="1">
    <citation type="submission" date="2022-08" db="UniProtKB">
        <authorList>
            <consortium name="EnsemblMetazoa"/>
        </authorList>
    </citation>
    <scope>IDENTIFICATION</scope>
</reference>
<dbReference type="Proteomes" id="UP000075882">
    <property type="component" value="Unassembled WGS sequence"/>
</dbReference>
<dbReference type="EnsemblMetazoa" id="ACOM041425-RA">
    <property type="protein sequence ID" value="ACOM041425-PA.1"/>
    <property type="gene ID" value="ACOM041425"/>
</dbReference>